<dbReference type="CDD" id="cd05154">
    <property type="entry name" value="ACAD10_11_N-like"/>
    <property type="match status" value="1"/>
</dbReference>
<feature type="domain" description="Aminoglycoside phosphotransferase" evidence="2">
    <location>
        <begin position="32"/>
        <end position="266"/>
    </location>
</feature>
<sequence>MTEAAELVDQTALAEFCREELGGGSGAELSVTYHGDGLSNETLFVDWGDHELVLRRPPAGAHDEGAHDVLREARVMDAVAGEVPVPAVAATCDDPELIGSEFVLLERLDGDVLRTTEPGRFATADARRAVGERLVDTLAEVHAVDYEAVGLHEGEFGYPAGYLERQVETFRQQLEEWLLPMTEHDRQVPHIRAVGEWLAENVPDEADHTLVHGDYKLDNVMFAPGTPPSVAGVLDWELATLGDPLADLGWMLVFWRDGGARSAPGRASGERGVEDPGERHRCERNDPRAAGDPEPVLPEGLVPTFMQQSDYHSRRELVARYEERTGREFRNERFYRGLAAYKITATCEAMYFRYRSGDADDPLYPALEEGVPALARRARRIVDGEEPL</sequence>
<comment type="caution">
    <text evidence="3">The sequence shown here is derived from an EMBL/GenBank/DDBJ whole genome shotgun (WGS) entry which is preliminary data.</text>
</comment>
<dbReference type="InterPro" id="IPR002575">
    <property type="entry name" value="Aminoglycoside_PTrfase"/>
</dbReference>
<evidence type="ECO:0000313" key="4">
    <source>
        <dbReference type="Proteomes" id="UP000319894"/>
    </source>
</evidence>
<dbReference type="InParanoid" id="A0A554NAP7"/>
<organism evidence="3 4">
    <name type="scientific">Haloglomus irregulare</name>
    <dbReference type="NCBI Taxonomy" id="2234134"/>
    <lineage>
        <taxon>Archaea</taxon>
        <taxon>Methanobacteriati</taxon>
        <taxon>Methanobacteriota</taxon>
        <taxon>Stenosarchaea group</taxon>
        <taxon>Halobacteria</taxon>
        <taxon>Halobacteriales</taxon>
        <taxon>Natronomonadaceae</taxon>
        <taxon>Haloglomus</taxon>
    </lineage>
</organism>
<protein>
    <submittedName>
        <fullName evidence="3">Phosphotransferase family protein</fullName>
    </submittedName>
</protein>
<evidence type="ECO:0000256" key="1">
    <source>
        <dbReference type="SAM" id="MobiDB-lite"/>
    </source>
</evidence>
<proteinExistence type="predicted"/>
<name>A0A554NAP7_9EURY</name>
<feature type="compositionally biased region" description="Basic and acidic residues" evidence="1">
    <location>
        <begin position="268"/>
        <end position="291"/>
    </location>
</feature>
<dbReference type="InterPro" id="IPR041726">
    <property type="entry name" value="ACAD10_11_N"/>
</dbReference>
<keyword evidence="3" id="KW-0808">Transferase</keyword>
<accession>A0A554NAP7</accession>
<feature type="region of interest" description="Disordered" evidence="1">
    <location>
        <begin position="261"/>
        <end position="298"/>
    </location>
</feature>
<dbReference type="GO" id="GO:0016740">
    <property type="term" value="F:transferase activity"/>
    <property type="evidence" value="ECO:0007669"/>
    <property type="project" value="UniProtKB-KW"/>
</dbReference>
<evidence type="ECO:0000313" key="3">
    <source>
        <dbReference type="EMBL" id="TSD14040.1"/>
    </source>
</evidence>
<dbReference type="SUPFAM" id="SSF56112">
    <property type="entry name" value="Protein kinase-like (PK-like)"/>
    <property type="match status" value="1"/>
</dbReference>
<dbReference type="AlphaFoldDB" id="A0A554NAP7"/>
<dbReference type="EMBL" id="QMDX01000005">
    <property type="protein sequence ID" value="TSD14040.1"/>
    <property type="molecule type" value="Genomic_DNA"/>
</dbReference>
<keyword evidence="4" id="KW-1185">Reference proteome</keyword>
<gene>
    <name evidence="3" type="ORF">DP107_10400</name>
</gene>
<dbReference type="Gene3D" id="3.90.1200.10">
    <property type="match status" value="1"/>
</dbReference>
<dbReference type="Proteomes" id="UP000319894">
    <property type="component" value="Unassembled WGS sequence"/>
</dbReference>
<dbReference type="PANTHER" id="PTHR47829:SF1">
    <property type="entry name" value="HAD FAMILY PHOSPHATASE"/>
    <property type="match status" value="1"/>
</dbReference>
<dbReference type="InterPro" id="IPR011009">
    <property type="entry name" value="Kinase-like_dom_sf"/>
</dbReference>
<dbReference type="InterPro" id="IPR052898">
    <property type="entry name" value="ACAD10-like"/>
</dbReference>
<evidence type="ECO:0000259" key="2">
    <source>
        <dbReference type="Pfam" id="PF01636"/>
    </source>
</evidence>
<dbReference type="Gene3D" id="3.30.200.20">
    <property type="entry name" value="Phosphorylase Kinase, domain 1"/>
    <property type="match status" value="1"/>
</dbReference>
<dbReference type="PANTHER" id="PTHR47829">
    <property type="entry name" value="HYDROLASE, PUTATIVE (AFU_ORTHOLOGUE AFUA_1G12880)-RELATED"/>
    <property type="match status" value="1"/>
</dbReference>
<reference evidence="3 4" key="1">
    <citation type="submission" date="2018-06" db="EMBL/GenBank/DDBJ databases">
        <title>Natronomonas sp. F16-60 a new haloarchaeon isolated from a solar saltern of Isla Cristina, Huelva, Spain.</title>
        <authorList>
            <person name="Duran-Viseras A."/>
            <person name="Sanchez-Porro C."/>
            <person name="Ventosa A."/>
        </authorList>
    </citation>
    <scope>NUCLEOTIDE SEQUENCE [LARGE SCALE GENOMIC DNA]</scope>
    <source>
        <strain evidence="3 4">F16-60</strain>
    </source>
</reference>
<dbReference type="Pfam" id="PF01636">
    <property type="entry name" value="APH"/>
    <property type="match status" value="1"/>
</dbReference>